<feature type="transmembrane region" description="Helical" evidence="2">
    <location>
        <begin position="21"/>
        <end position="39"/>
    </location>
</feature>
<dbReference type="InterPro" id="IPR007055">
    <property type="entry name" value="BON_dom"/>
</dbReference>
<organism evidence="4 5">
    <name type="scientific">Granulicella aggregans</name>
    <dbReference type="NCBI Taxonomy" id="474949"/>
    <lineage>
        <taxon>Bacteria</taxon>
        <taxon>Pseudomonadati</taxon>
        <taxon>Acidobacteriota</taxon>
        <taxon>Terriglobia</taxon>
        <taxon>Terriglobales</taxon>
        <taxon>Acidobacteriaceae</taxon>
        <taxon>Granulicella</taxon>
    </lineage>
</organism>
<evidence type="ECO:0000259" key="3">
    <source>
        <dbReference type="PROSITE" id="PS50914"/>
    </source>
</evidence>
<dbReference type="PROSITE" id="PS50914">
    <property type="entry name" value="BON"/>
    <property type="match status" value="1"/>
</dbReference>
<evidence type="ECO:0000313" key="5">
    <source>
        <dbReference type="Proteomes" id="UP000540989"/>
    </source>
</evidence>
<dbReference type="Proteomes" id="UP000540989">
    <property type="component" value="Unassembled WGS sequence"/>
</dbReference>
<evidence type="ECO:0000313" key="4">
    <source>
        <dbReference type="EMBL" id="MBB5059004.1"/>
    </source>
</evidence>
<keyword evidence="2" id="KW-0812">Transmembrane</keyword>
<protein>
    <recommendedName>
        <fullName evidence="3">BON domain-containing protein</fullName>
    </recommendedName>
</protein>
<feature type="compositionally biased region" description="Basic and acidic residues" evidence="1">
    <location>
        <begin position="138"/>
        <end position="148"/>
    </location>
</feature>
<feature type="region of interest" description="Disordered" evidence="1">
    <location>
        <begin position="120"/>
        <end position="194"/>
    </location>
</feature>
<proteinExistence type="predicted"/>
<dbReference type="AlphaFoldDB" id="A0A7W7ZFK5"/>
<accession>A0A7W7ZFK5</accession>
<dbReference type="InterPro" id="IPR014004">
    <property type="entry name" value="Transpt-assoc_nodulatn_dom_bac"/>
</dbReference>
<keyword evidence="2" id="KW-0472">Membrane</keyword>
<dbReference type="EMBL" id="JACHIP010000005">
    <property type="protein sequence ID" value="MBB5059004.1"/>
    <property type="molecule type" value="Genomic_DNA"/>
</dbReference>
<reference evidence="4 5" key="1">
    <citation type="submission" date="2020-08" db="EMBL/GenBank/DDBJ databases">
        <title>Genomic Encyclopedia of Type Strains, Phase IV (KMG-V): Genome sequencing to study the core and pangenomes of soil and plant-associated prokaryotes.</title>
        <authorList>
            <person name="Whitman W."/>
        </authorList>
    </citation>
    <scope>NUCLEOTIDE SEQUENCE [LARGE SCALE GENOMIC DNA]</scope>
    <source>
        <strain evidence="4 5">M8UP14</strain>
    </source>
</reference>
<dbReference type="Pfam" id="PF04972">
    <property type="entry name" value="BON"/>
    <property type="match status" value="1"/>
</dbReference>
<comment type="caution">
    <text evidence="4">The sequence shown here is derived from an EMBL/GenBank/DDBJ whole genome shotgun (WGS) entry which is preliminary data.</text>
</comment>
<dbReference type="Gene3D" id="3.30.1340.30">
    <property type="match status" value="1"/>
</dbReference>
<dbReference type="SMART" id="SM00749">
    <property type="entry name" value="BON"/>
    <property type="match status" value="1"/>
</dbReference>
<feature type="compositionally biased region" description="Low complexity" evidence="1">
    <location>
        <begin position="120"/>
        <end position="130"/>
    </location>
</feature>
<evidence type="ECO:0000256" key="2">
    <source>
        <dbReference type="SAM" id="Phobius"/>
    </source>
</evidence>
<evidence type="ECO:0000256" key="1">
    <source>
        <dbReference type="SAM" id="MobiDB-lite"/>
    </source>
</evidence>
<feature type="domain" description="BON" evidence="3">
    <location>
        <begin position="50"/>
        <end position="118"/>
    </location>
</feature>
<sequence length="377" mass="37962">MHDNEIVRLESRTSTAAIEDVWGYLAAIAVLAAALSVTGCKHSSAPAPQDDTSLTQAVQTKIAAESSLASEPIQASVRQGVATLTGTTSNDAARSLAANDAALVSGIRTVVNNLTVVSSQPAPAPQTASVAPPPPAPIKKEPRPERKPKPVLPAPPAQTYVAPEQAQIASPPPPAPIERATPSEPPAPPRVRSVTVPADTTIPVRLNQTLDSATTQEGDTFSGVLASDVLVEGNIVLPQGTAVSGRVDTVQEAAHFKGSSLLVIQLTSVHPRGANLAVSTDAYSKAGTGRGKNSAEKIGGGAAVGAVLGGIFGGGKGAAIGAAAGGGAGAGAQAITRGQQVQIPAESLVRFRLTSPVTVRLSGSQGPASDAELQRHN</sequence>
<dbReference type="InterPro" id="IPR042217">
    <property type="entry name" value="T4SS_VirB10/TrbI"/>
</dbReference>
<dbReference type="Gene3D" id="2.40.128.260">
    <property type="entry name" value="Type IV secretion system, VirB10/TraB/TrbI"/>
    <property type="match status" value="1"/>
</dbReference>
<dbReference type="RefSeq" id="WP_184219723.1">
    <property type="nucleotide sequence ID" value="NZ_JACHIP010000005.1"/>
</dbReference>
<keyword evidence="5" id="KW-1185">Reference proteome</keyword>
<name>A0A7W7ZFK5_9BACT</name>
<gene>
    <name evidence="4" type="ORF">HDF16_003727</name>
</gene>
<keyword evidence="2" id="KW-1133">Transmembrane helix</keyword>